<evidence type="ECO:0000313" key="5">
    <source>
        <dbReference type="EMBL" id="GAA0861610.1"/>
    </source>
</evidence>
<dbReference type="PROSITE" id="PS50977">
    <property type="entry name" value="HTH_TETR_2"/>
    <property type="match status" value="1"/>
</dbReference>
<proteinExistence type="predicted"/>
<evidence type="ECO:0000256" key="2">
    <source>
        <dbReference type="PROSITE-ProRule" id="PRU00335"/>
    </source>
</evidence>
<gene>
    <name evidence="5" type="ORF">GCM10009115_04940</name>
</gene>
<evidence type="ECO:0000256" key="3">
    <source>
        <dbReference type="SAM" id="MobiDB-lite"/>
    </source>
</evidence>
<dbReference type="InterPro" id="IPR009057">
    <property type="entry name" value="Homeodomain-like_sf"/>
</dbReference>
<feature type="DNA-binding region" description="H-T-H motif" evidence="2">
    <location>
        <begin position="52"/>
        <end position="71"/>
    </location>
</feature>
<dbReference type="Gene3D" id="1.10.357.10">
    <property type="entry name" value="Tetracycline Repressor, domain 2"/>
    <property type="match status" value="1"/>
</dbReference>
<evidence type="ECO:0000256" key="1">
    <source>
        <dbReference type="ARBA" id="ARBA00023125"/>
    </source>
</evidence>
<evidence type="ECO:0000313" key="6">
    <source>
        <dbReference type="Proteomes" id="UP001500738"/>
    </source>
</evidence>
<dbReference type="Proteomes" id="UP001500738">
    <property type="component" value="Unassembled WGS sequence"/>
</dbReference>
<evidence type="ECO:0000259" key="4">
    <source>
        <dbReference type="PROSITE" id="PS50977"/>
    </source>
</evidence>
<feature type="domain" description="HTH tetR-type" evidence="4">
    <location>
        <begin position="29"/>
        <end position="89"/>
    </location>
</feature>
<keyword evidence="6" id="KW-1185">Reference proteome</keyword>
<comment type="caution">
    <text evidence="5">The sequence shown here is derived from an EMBL/GenBank/DDBJ whole genome shotgun (WGS) entry which is preliminary data.</text>
</comment>
<dbReference type="Pfam" id="PF00440">
    <property type="entry name" value="TetR_N"/>
    <property type="match status" value="1"/>
</dbReference>
<dbReference type="InterPro" id="IPR001647">
    <property type="entry name" value="HTH_TetR"/>
</dbReference>
<organism evidence="5 6">
    <name type="scientific">Sphingopyxis soli</name>
    <dbReference type="NCBI Taxonomy" id="592051"/>
    <lineage>
        <taxon>Bacteria</taxon>
        <taxon>Pseudomonadati</taxon>
        <taxon>Pseudomonadota</taxon>
        <taxon>Alphaproteobacteria</taxon>
        <taxon>Sphingomonadales</taxon>
        <taxon>Sphingomonadaceae</taxon>
        <taxon>Sphingopyxis</taxon>
    </lineage>
</organism>
<feature type="region of interest" description="Disordered" evidence="3">
    <location>
        <begin position="1"/>
        <end position="26"/>
    </location>
</feature>
<name>A0ABN1LXM1_9SPHN</name>
<protein>
    <submittedName>
        <fullName evidence="5">TetR/AcrR family transcriptional regulator</fullName>
    </submittedName>
</protein>
<sequence>MASIKATEKPAAARKRGASPRAPSRGRGVRRYAALLDATAELLREEAPDAIGLYQIAERADVPPASVYHFFPTKEAAYVALASRCSEELLNVHRTPIEARLIETWQDLYRIDARRAMEFYNSNPPYLKIIYGGYGGVDAHNVDKVLALSFSTSSYNRLNRIFHMPVIREPEKKFEIRLGILDSVWQISVRRHGYITEEYFEESTKAAIAYARLYIPDHLEPREFLLDAARKGGTIELPYDGGDENASPDDASD</sequence>
<dbReference type="RefSeq" id="WP_215348964.1">
    <property type="nucleotide sequence ID" value="NZ_BAAAFE010000003.1"/>
</dbReference>
<keyword evidence="1 2" id="KW-0238">DNA-binding</keyword>
<reference evidence="5 6" key="1">
    <citation type="journal article" date="2019" name="Int. J. Syst. Evol. Microbiol.">
        <title>The Global Catalogue of Microorganisms (GCM) 10K type strain sequencing project: providing services to taxonomists for standard genome sequencing and annotation.</title>
        <authorList>
            <consortium name="The Broad Institute Genomics Platform"/>
            <consortium name="The Broad Institute Genome Sequencing Center for Infectious Disease"/>
            <person name="Wu L."/>
            <person name="Ma J."/>
        </authorList>
    </citation>
    <scope>NUCLEOTIDE SEQUENCE [LARGE SCALE GENOMIC DNA]</scope>
    <source>
        <strain evidence="5 6">JCM 15910</strain>
    </source>
</reference>
<dbReference type="SUPFAM" id="SSF46689">
    <property type="entry name" value="Homeodomain-like"/>
    <property type="match status" value="1"/>
</dbReference>
<dbReference type="EMBL" id="BAAAFE010000003">
    <property type="protein sequence ID" value="GAA0861610.1"/>
    <property type="molecule type" value="Genomic_DNA"/>
</dbReference>
<accession>A0ABN1LXM1</accession>